<gene>
    <name evidence="1" type="ORF">Taro_003113</name>
</gene>
<evidence type="ECO:0000313" key="1">
    <source>
        <dbReference type="EMBL" id="MQL70824.1"/>
    </source>
</evidence>
<organism evidence="1 2">
    <name type="scientific">Colocasia esculenta</name>
    <name type="common">Wild taro</name>
    <name type="synonym">Arum esculentum</name>
    <dbReference type="NCBI Taxonomy" id="4460"/>
    <lineage>
        <taxon>Eukaryota</taxon>
        <taxon>Viridiplantae</taxon>
        <taxon>Streptophyta</taxon>
        <taxon>Embryophyta</taxon>
        <taxon>Tracheophyta</taxon>
        <taxon>Spermatophyta</taxon>
        <taxon>Magnoliopsida</taxon>
        <taxon>Liliopsida</taxon>
        <taxon>Araceae</taxon>
        <taxon>Aroideae</taxon>
        <taxon>Colocasieae</taxon>
        <taxon>Colocasia</taxon>
    </lineage>
</organism>
<comment type="caution">
    <text evidence="1">The sequence shown here is derived from an EMBL/GenBank/DDBJ whole genome shotgun (WGS) entry which is preliminary data.</text>
</comment>
<dbReference type="AlphaFoldDB" id="A0A843TMU1"/>
<reference evidence="1" key="1">
    <citation type="submission" date="2017-07" db="EMBL/GenBank/DDBJ databases">
        <title>Taro Niue Genome Assembly and Annotation.</title>
        <authorList>
            <person name="Atibalentja N."/>
            <person name="Keating K."/>
            <person name="Fields C.J."/>
        </authorList>
    </citation>
    <scope>NUCLEOTIDE SEQUENCE</scope>
    <source>
        <strain evidence="1">Niue_2</strain>
        <tissue evidence="1">Leaf</tissue>
    </source>
</reference>
<proteinExistence type="predicted"/>
<sequence length="148" mass="15975">MRSAAAHRALQQLLARRSFVAAGRPSTGFPRGRPVRLRCPPSSSPATPISFSCSLAAGCAQRRLVTSVFPAAPHPRRRFSDGVGVRAAQVNDPGAIDSPLMQAMEKKIKEQLNADIVVVKDSYGDGRHVRNANHLLVSPRFPSCILQP</sequence>
<dbReference type="EMBL" id="NMUH01000079">
    <property type="protein sequence ID" value="MQL70824.1"/>
    <property type="molecule type" value="Genomic_DNA"/>
</dbReference>
<accession>A0A843TMU1</accession>
<dbReference type="OrthoDB" id="4983at2759"/>
<name>A0A843TMU1_COLES</name>
<dbReference type="Proteomes" id="UP000652761">
    <property type="component" value="Unassembled WGS sequence"/>
</dbReference>
<evidence type="ECO:0000313" key="2">
    <source>
        <dbReference type="Proteomes" id="UP000652761"/>
    </source>
</evidence>
<protein>
    <submittedName>
        <fullName evidence="1">Uncharacterized protein</fullName>
    </submittedName>
</protein>
<keyword evidence="2" id="KW-1185">Reference proteome</keyword>